<feature type="transmembrane region" description="Helical" evidence="1">
    <location>
        <begin position="20"/>
        <end position="40"/>
    </location>
</feature>
<keyword evidence="1" id="KW-0812">Transmembrane</keyword>
<evidence type="ECO:0000313" key="2">
    <source>
        <dbReference type="EMBL" id="KIC71342.1"/>
    </source>
</evidence>
<sequence>MKFTQTIKLLREANRQTKFFIFMFVLYTLALIWTTVQAYARLEYSRSDEQKPIQVRIPNLDLENTPLKK</sequence>
<keyword evidence="1" id="KW-1133">Transmembrane helix</keyword>
<dbReference type="Proteomes" id="UP000031465">
    <property type="component" value="Unassembled WGS sequence"/>
</dbReference>
<evidence type="ECO:0000313" key="3">
    <source>
        <dbReference type="Proteomes" id="UP000031465"/>
    </source>
</evidence>
<name>A0A0C1JVQ8_9BACT</name>
<dbReference type="RefSeq" id="WP_039359442.1">
    <property type="nucleotide sequence ID" value="NZ_JSAN01000095.1"/>
</dbReference>
<evidence type="ECO:0000256" key="1">
    <source>
        <dbReference type="SAM" id="Phobius"/>
    </source>
</evidence>
<dbReference type="AlphaFoldDB" id="A0A0C1JVQ8"/>
<reference evidence="2 3" key="1">
    <citation type="journal article" date="2014" name="Mol. Biol. Evol.">
        <title>Massive expansion of Ubiquitination-related gene families within the Chlamydiae.</title>
        <authorList>
            <person name="Domman D."/>
            <person name="Collingro A."/>
            <person name="Lagkouvardos I."/>
            <person name="Gehre L."/>
            <person name="Weinmaier T."/>
            <person name="Rattei T."/>
            <person name="Subtil A."/>
            <person name="Horn M."/>
        </authorList>
    </citation>
    <scope>NUCLEOTIDE SEQUENCE [LARGE SCALE GENOMIC DNA]</scope>
    <source>
        <strain evidence="2 3">EI2</strain>
    </source>
</reference>
<protein>
    <submittedName>
        <fullName evidence="2">Uncharacterized protein</fullName>
    </submittedName>
</protein>
<organism evidence="2 3">
    <name type="scientific">Candidatus Protochlamydia amoebophila</name>
    <dbReference type="NCBI Taxonomy" id="362787"/>
    <lineage>
        <taxon>Bacteria</taxon>
        <taxon>Pseudomonadati</taxon>
        <taxon>Chlamydiota</taxon>
        <taxon>Chlamydiia</taxon>
        <taxon>Parachlamydiales</taxon>
        <taxon>Parachlamydiaceae</taxon>
        <taxon>Candidatus Protochlamydia</taxon>
    </lineage>
</organism>
<dbReference type="EMBL" id="JSAN01000095">
    <property type="protein sequence ID" value="KIC71342.1"/>
    <property type="molecule type" value="Genomic_DNA"/>
</dbReference>
<proteinExistence type="predicted"/>
<keyword evidence="1" id="KW-0472">Membrane</keyword>
<accession>A0A0C1JVQ8</accession>
<comment type="caution">
    <text evidence="2">The sequence shown here is derived from an EMBL/GenBank/DDBJ whole genome shotgun (WGS) entry which is preliminary data.</text>
</comment>
<dbReference type="PATRIC" id="fig|362787.3.peg.1507"/>
<gene>
    <name evidence="2" type="ORF">DB44_DW00020</name>
</gene>